<sequence length="272" mass="30207">MPATRTRPKDVLIRVPKVEPYSNRYVSPSVRAKEEAKAAAEATTSALANATVPTTASPVDSTTKINPATTVVVVESNTSERTTCNKEKAEGGVIEESLTIKDRLERENSPTLPFLSLDREEEQTVELSKAATSSAGWNSLLIWARRQRGAQWDSSTALWQVEKHSQEYYTFGSHPNTTDRSNQPCYDLMKPDVDENKNQSHNNNQNQNQTKTATTIVTNQNQNQNQDQDKASTRISSRNKTETDRSTSPLPPTTTTATTGGRTVRLVRRNPM</sequence>
<accession>A0AAJ4XPJ2</accession>
<feature type="compositionally biased region" description="Basic and acidic residues" evidence="1">
    <location>
        <begin position="189"/>
        <end position="198"/>
    </location>
</feature>
<comment type="caution">
    <text evidence="2">The sequence shown here is derived from an EMBL/GenBank/DDBJ whole genome shotgun (WGS) entry which is preliminary data.</text>
</comment>
<feature type="region of interest" description="Disordered" evidence="1">
    <location>
        <begin position="171"/>
        <end position="272"/>
    </location>
</feature>
<dbReference type="EMBL" id="OAPG01000007">
    <property type="protein sequence ID" value="SNX84788.1"/>
    <property type="molecule type" value="Genomic_DNA"/>
</dbReference>
<organism evidence="2 3">
    <name type="scientific">Melanopsichium pennsylvanicum</name>
    <dbReference type="NCBI Taxonomy" id="63383"/>
    <lineage>
        <taxon>Eukaryota</taxon>
        <taxon>Fungi</taxon>
        <taxon>Dikarya</taxon>
        <taxon>Basidiomycota</taxon>
        <taxon>Ustilaginomycotina</taxon>
        <taxon>Ustilaginomycetes</taxon>
        <taxon>Ustilaginales</taxon>
        <taxon>Ustilaginaceae</taxon>
        <taxon>Melanopsichium</taxon>
    </lineage>
</organism>
<dbReference type="AlphaFoldDB" id="A0AAJ4XPJ2"/>
<gene>
    <name evidence="2" type="ORF">MEPE_03497</name>
</gene>
<evidence type="ECO:0000313" key="3">
    <source>
        <dbReference type="Proteomes" id="UP001294444"/>
    </source>
</evidence>
<protein>
    <submittedName>
        <fullName evidence="2">Uncharacterized protein</fullName>
    </submittedName>
</protein>
<evidence type="ECO:0000256" key="1">
    <source>
        <dbReference type="SAM" id="MobiDB-lite"/>
    </source>
</evidence>
<reference evidence="2" key="1">
    <citation type="submission" date="2023-10" db="EMBL/GenBank/DDBJ databases">
        <authorList>
            <person name="Guldener U."/>
        </authorList>
    </citation>
    <scope>NUCLEOTIDE SEQUENCE</scope>
    <source>
        <strain evidence="2">Mp4</strain>
    </source>
</reference>
<evidence type="ECO:0000313" key="2">
    <source>
        <dbReference type="EMBL" id="SNX84788.1"/>
    </source>
</evidence>
<feature type="compositionally biased region" description="Low complexity" evidence="1">
    <location>
        <begin position="253"/>
        <end position="264"/>
    </location>
</feature>
<feature type="compositionally biased region" description="Low complexity" evidence="1">
    <location>
        <begin position="199"/>
        <end position="226"/>
    </location>
</feature>
<proteinExistence type="predicted"/>
<feature type="compositionally biased region" description="Polar residues" evidence="1">
    <location>
        <begin position="173"/>
        <end position="184"/>
    </location>
</feature>
<name>A0AAJ4XPJ2_9BASI</name>
<dbReference type="Proteomes" id="UP001294444">
    <property type="component" value="Unassembled WGS sequence"/>
</dbReference>
<keyword evidence="3" id="KW-1185">Reference proteome</keyword>